<proteinExistence type="predicted"/>
<dbReference type="OrthoDB" id="9798288at2"/>
<dbReference type="CDD" id="cd06121">
    <property type="entry name" value="cupin_YML079wp"/>
    <property type="match status" value="1"/>
</dbReference>
<feature type="domain" description="DUF985" evidence="1">
    <location>
        <begin position="88"/>
        <end position="220"/>
    </location>
</feature>
<dbReference type="SUPFAM" id="SSF51182">
    <property type="entry name" value="RmlC-like cupins"/>
    <property type="match status" value="1"/>
</dbReference>
<dbReference type="Gene3D" id="2.60.120.10">
    <property type="entry name" value="Jelly Rolls"/>
    <property type="match status" value="1"/>
</dbReference>
<dbReference type="PANTHER" id="PTHR33387:SF3">
    <property type="entry name" value="DUF985 DOMAIN-CONTAINING PROTEIN"/>
    <property type="match status" value="1"/>
</dbReference>
<sequence>MIVTTFEVWQSAGEQLLTDGEHVVLVDSDREALLAADGLPATATVLVLTPAVDSSGAVHRRDRTEVRWARRGPTGHHTELLRRPPTAETLELRPHPEGGWFRETWRSAHTFTPDGYPGTRAAATGILFLLPAREQSIWHAVRSDELWLWHRGGPLELTLGGDGDAPGTAERVVLGPDLDDGQHVQYLVPAGAWQAARPCGGEEVLVSCVVAPGFDFADFRAVP</sequence>
<protein>
    <recommendedName>
        <fullName evidence="1">DUF985 domain-containing protein</fullName>
    </recommendedName>
</protein>
<dbReference type="EMBL" id="CP018082">
    <property type="protein sequence ID" value="APE34292.1"/>
    <property type="molecule type" value="Genomic_DNA"/>
</dbReference>
<evidence type="ECO:0000259" key="1">
    <source>
        <dbReference type="Pfam" id="PF06172"/>
    </source>
</evidence>
<keyword evidence="3" id="KW-1185">Reference proteome</keyword>
<dbReference type="AlphaFoldDB" id="A0A1J0VQI9"/>
<dbReference type="Proteomes" id="UP000183810">
    <property type="component" value="Chromosome"/>
</dbReference>
<dbReference type="InterPro" id="IPR011051">
    <property type="entry name" value="RmlC_Cupin_sf"/>
</dbReference>
<gene>
    <name evidence="2" type="ORF">BOX37_10370</name>
</gene>
<organism evidence="2 3">
    <name type="scientific">Nocardia mangyaensis</name>
    <dbReference type="NCBI Taxonomy" id="2213200"/>
    <lineage>
        <taxon>Bacteria</taxon>
        <taxon>Bacillati</taxon>
        <taxon>Actinomycetota</taxon>
        <taxon>Actinomycetes</taxon>
        <taxon>Mycobacteriales</taxon>
        <taxon>Nocardiaceae</taxon>
        <taxon>Nocardia</taxon>
    </lineage>
</organism>
<dbReference type="PANTHER" id="PTHR33387">
    <property type="entry name" value="RMLC-LIKE JELLY ROLL FOLD PROTEIN"/>
    <property type="match status" value="1"/>
</dbReference>
<name>A0A1J0VQI9_9NOCA</name>
<dbReference type="InterPro" id="IPR014710">
    <property type="entry name" value="RmlC-like_jellyroll"/>
</dbReference>
<dbReference type="InterPro" id="IPR009327">
    <property type="entry name" value="Cupin_DUF985"/>
</dbReference>
<evidence type="ECO:0000313" key="2">
    <source>
        <dbReference type="EMBL" id="APE34292.1"/>
    </source>
</evidence>
<dbReference type="KEGG" id="nsl:BOX37_10370"/>
<evidence type="ECO:0000313" key="3">
    <source>
        <dbReference type="Proteomes" id="UP000183810"/>
    </source>
</evidence>
<reference evidence="2" key="1">
    <citation type="submission" date="2016-11" db="EMBL/GenBank/DDBJ databases">
        <authorList>
            <person name="Jaros S."/>
            <person name="Januszkiewicz K."/>
            <person name="Wedrychowicz H."/>
        </authorList>
    </citation>
    <scope>NUCLEOTIDE SEQUENCE [LARGE SCALE GENOMIC DNA]</scope>
    <source>
        <strain evidence="2">Y48</strain>
    </source>
</reference>
<dbReference type="InterPro" id="IPR039935">
    <property type="entry name" value="YML079W-like"/>
</dbReference>
<dbReference type="Pfam" id="PF06172">
    <property type="entry name" value="Cupin_5"/>
    <property type="match status" value="1"/>
</dbReference>
<accession>A0A1J0VQI9</accession>